<evidence type="ECO:0000313" key="2">
    <source>
        <dbReference type="EMBL" id="SRX81123.1"/>
    </source>
</evidence>
<name>A0A375YJ97_MYCPF</name>
<dbReference type="STRING" id="39692.BST38_01580"/>
<keyword evidence="1" id="KW-0812">Transmembrane</keyword>
<dbReference type="EMBL" id="UEGS01000001">
    <property type="protein sequence ID" value="SRX81123.1"/>
    <property type="molecule type" value="Genomic_DNA"/>
</dbReference>
<keyword evidence="1" id="KW-0472">Membrane</keyword>
<dbReference type="AlphaFoldDB" id="A0A375YJ97"/>
<keyword evidence="1" id="KW-1133">Transmembrane helix</keyword>
<dbReference type="RefSeq" id="WP_083141470.1">
    <property type="nucleotide sequence ID" value="NZ_MVID01000001.1"/>
</dbReference>
<keyword evidence="3" id="KW-1185">Reference proteome</keyword>
<organism evidence="2 3">
    <name type="scientific">Mycolicibacterium parafortuitum</name>
    <name type="common">Mycobacterium parafortuitum</name>
    <dbReference type="NCBI Taxonomy" id="39692"/>
    <lineage>
        <taxon>Bacteria</taxon>
        <taxon>Bacillati</taxon>
        <taxon>Actinomycetota</taxon>
        <taxon>Actinomycetes</taxon>
        <taxon>Mycobacteriales</taxon>
        <taxon>Mycobacteriaceae</taxon>
        <taxon>Mycolicibacterium</taxon>
    </lineage>
</organism>
<protein>
    <recommendedName>
        <fullName evidence="4">DUF5652 domain-containing protein</fullName>
    </recommendedName>
</protein>
<proteinExistence type="predicted"/>
<gene>
    <name evidence="2" type="ORF">MPP7335_02870</name>
</gene>
<dbReference type="Proteomes" id="UP000252008">
    <property type="component" value="Unassembled WGS sequence"/>
</dbReference>
<evidence type="ECO:0000256" key="1">
    <source>
        <dbReference type="SAM" id="Phobius"/>
    </source>
</evidence>
<reference evidence="2 3" key="1">
    <citation type="submission" date="2018-05" db="EMBL/GenBank/DDBJ databases">
        <authorList>
            <consortium name="IHU Genomes"/>
        </authorList>
    </citation>
    <scope>NUCLEOTIDE SEQUENCE [LARGE SCALE GENOMIC DNA]</scope>
    <source>
        <strain evidence="2 3">P7335</strain>
    </source>
</reference>
<feature type="transmembrane region" description="Helical" evidence="1">
    <location>
        <begin position="48"/>
        <end position="70"/>
    </location>
</feature>
<evidence type="ECO:0008006" key="4">
    <source>
        <dbReference type="Google" id="ProtNLM"/>
    </source>
</evidence>
<evidence type="ECO:0000313" key="3">
    <source>
        <dbReference type="Proteomes" id="UP000252008"/>
    </source>
</evidence>
<accession>A0A375YJ97</accession>
<sequence length="79" mass="8466">MARRSWKQLSPAGKAAVIVLAVLDAGLRAVALRDLSRRDGADVNGPRWLWKAALGVVTSSGVLPVAYLLWGRRTGVDGR</sequence>